<accession>A0A1H7VKN5</accession>
<dbReference type="Pfam" id="PF02817">
    <property type="entry name" value="E3_binding"/>
    <property type="match status" value="1"/>
</dbReference>
<dbReference type="GO" id="GO:0031405">
    <property type="term" value="F:lipoic acid binding"/>
    <property type="evidence" value="ECO:0007669"/>
    <property type="project" value="TreeGrafter"/>
</dbReference>
<organism evidence="11 12">
    <name type="scientific">Alkalibacterium putridalgicola</name>
    <dbReference type="NCBI Taxonomy" id="426703"/>
    <lineage>
        <taxon>Bacteria</taxon>
        <taxon>Bacillati</taxon>
        <taxon>Bacillota</taxon>
        <taxon>Bacilli</taxon>
        <taxon>Lactobacillales</taxon>
        <taxon>Carnobacteriaceae</taxon>
        <taxon>Alkalibacterium</taxon>
    </lineage>
</organism>
<dbReference type="RefSeq" id="WP_091488943.1">
    <property type="nucleotide sequence ID" value="NZ_BJUX01000014.1"/>
</dbReference>
<feature type="compositionally biased region" description="Basic and acidic residues" evidence="7">
    <location>
        <begin position="104"/>
        <end position="139"/>
    </location>
</feature>
<dbReference type="SUPFAM" id="SSF51230">
    <property type="entry name" value="Single hybrid motif"/>
    <property type="match status" value="1"/>
</dbReference>
<feature type="domain" description="Peripheral subunit-binding (PSBD)" evidence="9">
    <location>
        <begin position="153"/>
        <end position="190"/>
    </location>
</feature>
<dbReference type="InterPro" id="IPR000089">
    <property type="entry name" value="Biotin_lipoyl"/>
</dbReference>
<dbReference type="PANTHER" id="PTHR43178:SF5">
    <property type="entry name" value="LIPOAMIDE ACYLTRANSFERASE COMPONENT OF BRANCHED-CHAIN ALPHA-KETO ACID DEHYDROGENASE COMPLEX, MITOCHONDRIAL"/>
    <property type="match status" value="1"/>
</dbReference>
<gene>
    <name evidence="10" type="primary">bkdC</name>
    <name evidence="10" type="ORF">APU01nite_14410</name>
    <name evidence="11" type="ORF">SAMN04488100_1259</name>
</gene>
<protein>
    <recommendedName>
        <fullName evidence="6">Dihydrolipoamide acetyltransferase component of pyruvate dehydrogenase complex</fullName>
        <ecNumber evidence="6">2.3.1.-</ecNumber>
    </recommendedName>
</protein>
<feature type="compositionally biased region" description="Basic and acidic residues" evidence="7">
    <location>
        <begin position="212"/>
        <end position="224"/>
    </location>
</feature>
<dbReference type="GO" id="GO:0016407">
    <property type="term" value="F:acetyltransferase activity"/>
    <property type="evidence" value="ECO:0007669"/>
    <property type="project" value="TreeGrafter"/>
</dbReference>
<dbReference type="Pfam" id="PF00364">
    <property type="entry name" value="Biotin_lipoyl"/>
    <property type="match status" value="1"/>
</dbReference>
<keyword evidence="4 6" id="KW-0450">Lipoyl</keyword>
<sequence length="465" mass="51674">MSIKIIEMPHLGESVTEASIAVWLVSEGDRIEKYDPIAEAVSDKVTTEIPSNYSGIVKEFLIELDTDVEIGTPIVKIETEETGEDDSINKDKSEQPVGAEAPSDTEKKEEMTEHINEEIDKEADKRPMKRDTKEMDRKSASSQTAPLTDKNTRYSPAVVRIAQERDIDLNQVEGSGKHGRITRKDVQNFDVSSQTEAKPETKADVPEASIQEQKETAEKEDKSKKAPVSYTSSGDEVVPADGIRKAIARKMVQSSTEIPHAWLMVEADVSNIVKLRNKAKEQFKKQEGVTLSYFPFFVKAVVQALKKHPIMNASWDNGNIVYHKDINISVAVATDEHLFVPVIHNTDNYSISGLSKEISRLAERARDGKLSSQDIQGGTMTVNNTGSFGSVQSMGIINHPQAAILQVESITKRFVPTEDGGFKAADMINLCLSIDHRIIDGLQAGRFLKDVKENLQRFKNESDLY</sequence>
<dbReference type="PANTHER" id="PTHR43178">
    <property type="entry name" value="DIHYDROLIPOAMIDE ACETYLTRANSFERASE COMPONENT OF PYRUVATE DEHYDROGENASE COMPLEX"/>
    <property type="match status" value="1"/>
</dbReference>
<dbReference type="Gene3D" id="2.40.50.100">
    <property type="match status" value="1"/>
</dbReference>
<dbReference type="FunFam" id="3.30.559.10:FF:000007">
    <property type="entry name" value="Dihydrolipoamide acetyltransferase component of pyruvate dehydrogenase complex"/>
    <property type="match status" value="1"/>
</dbReference>
<proteinExistence type="inferred from homology"/>
<evidence type="ECO:0000313" key="12">
    <source>
        <dbReference type="Proteomes" id="UP000198548"/>
    </source>
</evidence>
<dbReference type="AlphaFoldDB" id="A0A1H7VKN5"/>
<dbReference type="OrthoDB" id="9805770at2"/>
<name>A0A1H7VKN5_9LACT</name>
<dbReference type="InterPro" id="IPR004167">
    <property type="entry name" value="PSBD"/>
</dbReference>
<evidence type="ECO:0000256" key="2">
    <source>
        <dbReference type="ARBA" id="ARBA00007317"/>
    </source>
</evidence>
<dbReference type="PROSITE" id="PS00189">
    <property type="entry name" value="LIPOYL"/>
    <property type="match status" value="1"/>
</dbReference>
<dbReference type="Proteomes" id="UP000321425">
    <property type="component" value="Unassembled WGS sequence"/>
</dbReference>
<evidence type="ECO:0000256" key="4">
    <source>
        <dbReference type="ARBA" id="ARBA00022823"/>
    </source>
</evidence>
<evidence type="ECO:0000256" key="6">
    <source>
        <dbReference type="RuleBase" id="RU003423"/>
    </source>
</evidence>
<dbReference type="Gene3D" id="4.10.320.10">
    <property type="entry name" value="E3-binding domain"/>
    <property type="match status" value="1"/>
</dbReference>
<evidence type="ECO:0000256" key="5">
    <source>
        <dbReference type="ARBA" id="ARBA00023315"/>
    </source>
</evidence>
<evidence type="ECO:0000256" key="3">
    <source>
        <dbReference type="ARBA" id="ARBA00022679"/>
    </source>
</evidence>
<evidence type="ECO:0000313" key="11">
    <source>
        <dbReference type="EMBL" id="SEM09459.1"/>
    </source>
</evidence>
<dbReference type="EC" id="2.3.1.-" evidence="6"/>
<dbReference type="Pfam" id="PF00198">
    <property type="entry name" value="2-oxoacid_dh"/>
    <property type="match status" value="1"/>
</dbReference>
<evidence type="ECO:0000256" key="7">
    <source>
        <dbReference type="SAM" id="MobiDB-lite"/>
    </source>
</evidence>
<evidence type="ECO:0000313" key="13">
    <source>
        <dbReference type="Proteomes" id="UP000321425"/>
    </source>
</evidence>
<dbReference type="InterPro" id="IPR050743">
    <property type="entry name" value="2-oxoacid_DH_E2_comp"/>
</dbReference>
<keyword evidence="5 6" id="KW-0012">Acyltransferase</keyword>
<feature type="domain" description="Lipoyl-binding" evidence="8">
    <location>
        <begin position="3"/>
        <end position="78"/>
    </location>
</feature>
<dbReference type="Proteomes" id="UP000198548">
    <property type="component" value="Unassembled WGS sequence"/>
</dbReference>
<dbReference type="InterPro" id="IPR001078">
    <property type="entry name" value="2-oxoacid_DH_actylTfrase"/>
</dbReference>
<dbReference type="Gene3D" id="3.30.559.10">
    <property type="entry name" value="Chloramphenicol acetyltransferase-like domain"/>
    <property type="match status" value="1"/>
</dbReference>
<feature type="region of interest" description="Disordered" evidence="7">
    <location>
        <begin position="170"/>
        <end position="235"/>
    </location>
</feature>
<feature type="region of interest" description="Disordered" evidence="7">
    <location>
        <begin position="78"/>
        <end position="155"/>
    </location>
</feature>
<comment type="cofactor">
    <cofactor evidence="1 6">
        <name>(R)-lipoate</name>
        <dbReference type="ChEBI" id="CHEBI:83088"/>
    </cofactor>
</comment>
<dbReference type="PROSITE" id="PS50968">
    <property type="entry name" value="BIOTINYL_LIPOYL"/>
    <property type="match status" value="1"/>
</dbReference>
<evidence type="ECO:0000259" key="9">
    <source>
        <dbReference type="PROSITE" id="PS51826"/>
    </source>
</evidence>
<dbReference type="PROSITE" id="PS51826">
    <property type="entry name" value="PSBD"/>
    <property type="match status" value="1"/>
</dbReference>
<keyword evidence="10" id="KW-0670">Pyruvate</keyword>
<dbReference type="SUPFAM" id="SSF47005">
    <property type="entry name" value="Peripheral subunit-binding domain of 2-oxo acid dehydrogenase complex"/>
    <property type="match status" value="1"/>
</dbReference>
<dbReference type="SUPFAM" id="SSF52777">
    <property type="entry name" value="CoA-dependent acyltransferases"/>
    <property type="match status" value="1"/>
</dbReference>
<dbReference type="GO" id="GO:0005737">
    <property type="term" value="C:cytoplasm"/>
    <property type="evidence" value="ECO:0007669"/>
    <property type="project" value="TreeGrafter"/>
</dbReference>
<keyword evidence="13" id="KW-1185">Reference proteome</keyword>
<reference evidence="10 13" key="2">
    <citation type="submission" date="2019-07" db="EMBL/GenBank/DDBJ databases">
        <title>Whole genome shotgun sequence of Alkalibacterium putridalgicola NBRC 103243.</title>
        <authorList>
            <person name="Hosoyama A."/>
            <person name="Uohara A."/>
            <person name="Ohji S."/>
            <person name="Ichikawa N."/>
        </authorList>
    </citation>
    <scope>NUCLEOTIDE SEQUENCE [LARGE SCALE GENOMIC DNA]</scope>
    <source>
        <strain evidence="10 13">NBRC 103243</strain>
    </source>
</reference>
<keyword evidence="3 6" id="KW-0808">Transferase</keyword>
<dbReference type="InterPro" id="IPR023213">
    <property type="entry name" value="CAT-like_dom_sf"/>
</dbReference>
<dbReference type="InterPro" id="IPR003016">
    <property type="entry name" value="2-oxoA_DH_lipoyl-BS"/>
</dbReference>
<reference evidence="11 12" key="1">
    <citation type="submission" date="2016-10" db="EMBL/GenBank/DDBJ databases">
        <authorList>
            <person name="de Groot N.N."/>
        </authorList>
    </citation>
    <scope>NUCLEOTIDE SEQUENCE [LARGE SCALE GENOMIC DNA]</scope>
    <source>
        <strain evidence="11 12">DSM 19182</strain>
    </source>
</reference>
<dbReference type="EMBL" id="FOBL01000025">
    <property type="protein sequence ID" value="SEM09459.1"/>
    <property type="molecule type" value="Genomic_DNA"/>
</dbReference>
<dbReference type="InterPro" id="IPR011053">
    <property type="entry name" value="Single_hybrid_motif"/>
</dbReference>
<evidence type="ECO:0000259" key="8">
    <source>
        <dbReference type="PROSITE" id="PS50968"/>
    </source>
</evidence>
<dbReference type="InterPro" id="IPR036625">
    <property type="entry name" value="E3-bd_dom_sf"/>
</dbReference>
<dbReference type="EMBL" id="BJUX01000014">
    <property type="protein sequence ID" value="GEK89402.1"/>
    <property type="molecule type" value="Genomic_DNA"/>
</dbReference>
<dbReference type="STRING" id="426703.SAMN04488100_1259"/>
<evidence type="ECO:0000313" key="10">
    <source>
        <dbReference type="EMBL" id="GEK89402.1"/>
    </source>
</evidence>
<dbReference type="CDD" id="cd06849">
    <property type="entry name" value="lipoyl_domain"/>
    <property type="match status" value="1"/>
</dbReference>
<comment type="similarity">
    <text evidence="2 6">Belongs to the 2-oxoacid dehydrogenase family.</text>
</comment>
<evidence type="ECO:0000256" key="1">
    <source>
        <dbReference type="ARBA" id="ARBA00001938"/>
    </source>
</evidence>